<dbReference type="RefSeq" id="WP_090257090.1">
    <property type="nucleotide sequence ID" value="NZ_FOIR01000001.1"/>
</dbReference>
<comment type="similarity">
    <text evidence="1">Belongs to the NADH dehydrogenase family.</text>
</comment>
<dbReference type="STRING" id="1267423.SAMN05216290_0788"/>
<gene>
    <name evidence="12" type="ORF">SAMN05216290_0788</name>
</gene>
<feature type="domain" description="FAD/NAD(P)-binding" evidence="10">
    <location>
        <begin position="18"/>
        <end position="335"/>
    </location>
</feature>
<keyword evidence="7" id="KW-0520">NAD</keyword>
<dbReference type="PANTHER" id="PTHR43706:SF47">
    <property type="entry name" value="EXTERNAL NADH-UBIQUINONE OXIDOREDUCTASE 1, MITOCHONDRIAL-RELATED"/>
    <property type="match status" value="1"/>
</dbReference>
<dbReference type="SUPFAM" id="SSF51905">
    <property type="entry name" value="FAD/NAD(P)-binding domain"/>
    <property type="match status" value="1"/>
</dbReference>
<keyword evidence="13" id="KW-1185">Reference proteome</keyword>
<keyword evidence="6" id="KW-0560">Oxidoreductase</keyword>
<dbReference type="GeneID" id="99985526"/>
<dbReference type="EMBL" id="FOIR01000001">
    <property type="protein sequence ID" value="SEV93616.1"/>
    <property type="molecule type" value="Genomic_DNA"/>
</dbReference>
<dbReference type="InterPro" id="IPR045024">
    <property type="entry name" value="NDH-2"/>
</dbReference>
<dbReference type="InterPro" id="IPR036188">
    <property type="entry name" value="FAD/NAD-bd_sf"/>
</dbReference>
<dbReference type="AlphaFoldDB" id="A0A1I0MXV4"/>
<evidence type="ECO:0000256" key="1">
    <source>
        <dbReference type="ARBA" id="ARBA00005272"/>
    </source>
</evidence>
<dbReference type="PRINTS" id="PR00411">
    <property type="entry name" value="PNDRDTASEI"/>
</dbReference>
<dbReference type="Gene3D" id="3.50.50.100">
    <property type="match status" value="1"/>
</dbReference>
<dbReference type="InterPro" id="IPR054585">
    <property type="entry name" value="NDH2-like_C"/>
</dbReference>
<dbReference type="Pfam" id="PF22366">
    <property type="entry name" value="NDH2_C"/>
    <property type="match status" value="1"/>
</dbReference>
<dbReference type="PANTHER" id="PTHR43706">
    <property type="entry name" value="NADH DEHYDROGENASE"/>
    <property type="match status" value="1"/>
</dbReference>
<keyword evidence="4" id="KW-0274">FAD</keyword>
<protein>
    <recommendedName>
        <fullName evidence="2">NADH:ubiquinone reductase (non-electrogenic)</fullName>
        <ecNumber evidence="2">1.6.5.9</ecNumber>
    </recommendedName>
</protein>
<comment type="catalytic activity">
    <reaction evidence="8">
        <text>a quinone + NADH + H(+) = a quinol + NAD(+)</text>
        <dbReference type="Rhea" id="RHEA:46160"/>
        <dbReference type="ChEBI" id="CHEBI:15378"/>
        <dbReference type="ChEBI" id="CHEBI:24646"/>
        <dbReference type="ChEBI" id="CHEBI:57540"/>
        <dbReference type="ChEBI" id="CHEBI:57945"/>
        <dbReference type="ChEBI" id="CHEBI:132124"/>
        <dbReference type="EC" id="1.6.5.9"/>
    </reaction>
</comment>
<reference evidence="13" key="1">
    <citation type="submission" date="2016-10" db="EMBL/GenBank/DDBJ databases">
        <authorList>
            <person name="Varghese N."/>
            <person name="Submissions S."/>
        </authorList>
    </citation>
    <scope>NUCLEOTIDE SEQUENCE [LARGE SCALE GENOMIC DNA]</scope>
    <source>
        <strain evidence="13">CGMCC 1.12402</strain>
    </source>
</reference>
<evidence type="ECO:0000256" key="9">
    <source>
        <dbReference type="SAM" id="Phobius"/>
    </source>
</evidence>
<sequence>MSPFDHLHLDIPRSNKPRLVIIGGGFGGIQIAKSLRKANFQIVMLDRHNYHTFQPLLYQVATAGLEPDSIAESLRKIFDNHKDFYFRMARVTGLNPEKKTITTLVGELSYDLLVIANGSKTNYFGNRELYERTFPMKQVPQALDLRSHMLQNFEQTVMTQDLREKDRLTNFVIVGGGPTGVEVAGALGELKKHVLPKDYPDIDFNIMNLHLVDGGPRLLAGMSDKSSKKALEYLNKFDVKVSLNTVVKDYDGQKVTLSDGTVIPAKTVIWAAGVTGNIIDGLPESSLHKGRIKVDEYSRVVGVDDVFAIGDIAGMLSDEFPNGHPMVAPVAIQQAQALGKNLVHQSTADWKSFKYRDKGSMATIGRNKAVVDLPKFHFGGFFAWMVWMFVHLMSIVGFRNRLVTLSNWVWNYMTYDRGTRLIIRTFIRKKSHKPSDSL</sequence>
<accession>A0A1I0MXV4</accession>
<keyword evidence="5" id="KW-0809">Transit peptide</keyword>
<evidence type="ECO:0000313" key="13">
    <source>
        <dbReference type="Proteomes" id="UP000199437"/>
    </source>
</evidence>
<keyword evidence="9" id="KW-0472">Membrane</keyword>
<dbReference type="GO" id="GO:0050136">
    <property type="term" value="F:NADH dehydrogenase (quinone) (non-electrogenic) activity"/>
    <property type="evidence" value="ECO:0007669"/>
    <property type="project" value="UniProtKB-EC"/>
</dbReference>
<dbReference type="EC" id="1.6.5.9" evidence="2"/>
<evidence type="ECO:0000256" key="7">
    <source>
        <dbReference type="ARBA" id="ARBA00023027"/>
    </source>
</evidence>
<feature type="transmembrane region" description="Helical" evidence="9">
    <location>
        <begin position="376"/>
        <end position="398"/>
    </location>
</feature>
<name>A0A1I0MXV4_9BACT</name>
<dbReference type="OrthoDB" id="9781621at2"/>
<organism evidence="12 13">
    <name type="scientific">Roseivirga pacifica</name>
    <dbReference type="NCBI Taxonomy" id="1267423"/>
    <lineage>
        <taxon>Bacteria</taxon>
        <taxon>Pseudomonadati</taxon>
        <taxon>Bacteroidota</taxon>
        <taxon>Cytophagia</taxon>
        <taxon>Cytophagales</taxon>
        <taxon>Roseivirgaceae</taxon>
        <taxon>Roseivirga</taxon>
    </lineage>
</organism>
<proteinExistence type="inferred from homology"/>
<evidence type="ECO:0000259" key="11">
    <source>
        <dbReference type="Pfam" id="PF22366"/>
    </source>
</evidence>
<evidence type="ECO:0000256" key="6">
    <source>
        <dbReference type="ARBA" id="ARBA00023002"/>
    </source>
</evidence>
<evidence type="ECO:0000259" key="10">
    <source>
        <dbReference type="Pfam" id="PF07992"/>
    </source>
</evidence>
<evidence type="ECO:0000256" key="4">
    <source>
        <dbReference type="ARBA" id="ARBA00022827"/>
    </source>
</evidence>
<keyword evidence="9" id="KW-0812">Transmembrane</keyword>
<dbReference type="PRINTS" id="PR00368">
    <property type="entry name" value="FADPNR"/>
</dbReference>
<keyword evidence="9" id="KW-1133">Transmembrane helix</keyword>
<evidence type="ECO:0000256" key="5">
    <source>
        <dbReference type="ARBA" id="ARBA00022946"/>
    </source>
</evidence>
<dbReference type="Pfam" id="PF07992">
    <property type="entry name" value="Pyr_redox_2"/>
    <property type="match status" value="1"/>
</dbReference>
<feature type="domain" description="External alternative NADH-ubiquinone oxidoreductase-like C-terminal" evidence="11">
    <location>
        <begin position="358"/>
        <end position="413"/>
    </location>
</feature>
<keyword evidence="3" id="KW-0285">Flavoprotein</keyword>
<dbReference type="InterPro" id="IPR023753">
    <property type="entry name" value="FAD/NAD-binding_dom"/>
</dbReference>
<dbReference type="Proteomes" id="UP000199437">
    <property type="component" value="Unassembled WGS sequence"/>
</dbReference>
<evidence type="ECO:0000256" key="2">
    <source>
        <dbReference type="ARBA" id="ARBA00012637"/>
    </source>
</evidence>
<evidence type="ECO:0000256" key="8">
    <source>
        <dbReference type="ARBA" id="ARBA00047599"/>
    </source>
</evidence>
<evidence type="ECO:0000313" key="12">
    <source>
        <dbReference type="EMBL" id="SEV93616.1"/>
    </source>
</evidence>
<evidence type="ECO:0000256" key="3">
    <source>
        <dbReference type="ARBA" id="ARBA00022630"/>
    </source>
</evidence>